<evidence type="ECO:0000259" key="1">
    <source>
        <dbReference type="PROSITE" id="PS50995"/>
    </source>
</evidence>
<evidence type="ECO:0000313" key="3">
    <source>
        <dbReference type="Proteomes" id="UP000008385"/>
    </source>
</evidence>
<reference evidence="2 3" key="2">
    <citation type="journal article" date="2011" name="PLoS ONE">
        <title>The Cyst-Dividing Bacterium Ramlibacter tataouinensis TTB310 Genome Reveals a Well-Stocked Toolbox for Adaptation to a Desert Environment.</title>
        <authorList>
            <person name="De Luca G."/>
            <person name="Barakat M."/>
            <person name="Ortet P."/>
            <person name="Fochesato S."/>
            <person name="Jourlin-Castelli C."/>
            <person name="Ansaldi M."/>
            <person name="Py B."/>
            <person name="Fichant G."/>
            <person name="Coutinho P.M."/>
            <person name="Voulhoux R."/>
            <person name="Bastien O."/>
            <person name="Marechal E."/>
            <person name="Henrissat B."/>
            <person name="Quentin Y."/>
            <person name="Noirot P."/>
            <person name="Filloux A."/>
            <person name="Mejean V."/>
            <person name="Dubow M.S."/>
            <person name="Barras F."/>
            <person name="Barbe V."/>
            <person name="Weissenbach J."/>
            <person name="Mihalcescu I."/>
            <person name="Vermeglio A."/>
            <person name="Achouak W."/>
            <person name="Heulin T."/>
        </authorList>
    </citation>
    <scope>NUCLEOTIDE SEQUENCE [LARGE SCALE GENOMIC DNA]</scope>
    <source>
        <strain evidence="3">ATCC BAA-407 / DSM 14655 / LMG 21543 / TTB310</strain>
    </source>
</reference>
<evidence type="ECO:0000313" key="2">
    <source>
        <dbReference type="EMBL" id="AEG92886.1"/>
    </source>
</evidence>
<organism evidence="2 3">
    <name type="scientific">Ramlibacter tataouinensis (strain ATCC BAA-407 / DSM 14655 / LMG 21543 / TTB310)</name>
    <dbReference type="NCBI Taxonomy" id="365046"/>
    <lineage>
        <taxon>Bacteria</taxon>
        <taxon>Pseudomonadati</taxon>
        <taxon>Pseudomonadota</taxon>
        <taxon>Betaproteobacteria</taxon>
        <taxon>Burkholderiales</taxon>
        <taxon>Comamonadaceae</taxon>
        <taxon>Ramlibacter</taxon>
    </lineage>
</organism>
<dbReference type="PROSITE" id="PS50995">
    <property type="entry name" value="HTH_MARR_2"/>
    <property type="match status" value="1"/>
</dbReference>
<dbReference type="PANTHER" id="PTHR33164:SF95">
    <property type="entry name" value="TRANSCRIPTIONAL REGULATOR"/>
    <property type="match status" value="1"/>
</dbReference>
<protein>
    <submittedName>
        <fullName evidence="2">Transcriptional regulator, MarR family-like protein</fullName>
    </submittedName>
</protein>
<dbReference type="InterPro" id="IPR000835">
    <property type="entry name" value="HTH_MarR-typ"/>
</dbReference>
<dbReference type="STRING" id="365046.Rta_17960"/>
<dbReference type="PATRIC" id="fig|365046.3.peg.1831"/>
<dbReference type="HOGENOM" id="CLU_083287_4_0_4"/>
<feature type="domain" description="HTH marR-type" evidence="1">
    <location>
        <begin position="38"/>
        <end position="167"/>
    </location>
</feature>
<dbReference type="EMBL" id="CP000245">
    <property type="protein sequence ID" value="AEG92886.1"/>
    <property type="molecule type" value="Genomic_DNA"/>
</dbReference>
<keyword evidence="3" id="KW-1185">Reference proteome</keyword>
<dbReference type="eggNOG" id="COG1846">
    <property type="taxonomic scope" value="Bacteria"/>
</dbReference>
<dbReference type="Pfam" id="PF12802">
    <property type="entry name" value="MarR_2"/>
    <property type="match status" value="1"/>
</dbReference>
<dbReference type="PRINTS" id="PR00598">
    <property type="entry name" value="HTHMARR"/>
</dbReference>
<dbReference type="SUPFAM" id="SSF46785">
    <property type="entry name" value="Winged helix' DNA-binding domain"/>
    <property type="match status" value="1"/>
</dbReference>
<dbReference type="InterPro" id="IPR036390">
    <property type="entry name" value="WH_DNA-bd_sf"/>
</dbReference>
<dbReference type="SMART" id="SM00347">
    <property type="entry name" value="HTH_MARR"/>
    <property type="match status" value="1"/>
</dbReference>
<dbReference type="InterPro" id="IPR039422">
    <property type="entry name" value="MarR/SlyA-like"/>
</dbReference>
<dbReference type="Proteomes" id="UP000008385">
    <property type="component" value="Chromosome"/>
</dbReference>
<gene>
    <name evidence="2" type="ordered locus">Rta_17960</name>
</gene>
<dbReference type="AlphaFoldDB" id="F5XWD2"/>
<accession>F5XWD2</accession>
<dbReference type="GO" id="GO:0003700">
    <property type="term" value="F:DNA-binding transcription factor activity"/>
    <property type="evidence" value="ECO:0007669"/>
    <property type="project" value="InterPro"/>
</dbReference>
<sequence length="172" mass="19244">MLVPWIDKHTYKFRRRKGPHPTVHSAPMAKSFDFQHAPGHLIRRAHQVAVAIFMEETAAFDVTPVQFAILNALIDEPGEDQVTLASRVAFDAATFGSVIGRLEAKGWVRREPDAQDRRRKLLWITPAGREAALRMKRAVARVQARIVAPLDDAEREQMVLLLGKLVAGHAQG</sequence>
<dbReference type="KEGG" id="rta:Rta_17960"/>
<proteinExistence type="predicted"/>
<dbReference type="Gene3D" id="1.10.10.10">
    <property type="entry name" value="Winged helix-like DNA-binding domain superfamily/Winged helix DNA-binding domain"/>
    <property type="match status" value="1"/>
</dbReference>
<name>F5XWD2_RAMTT</name>
<dbReference type="PANTHER" id="PTHR33164">
    <property type="entry name" value="TRANSCRIPTIONAL REGULATOR, MARR FAMILY"/>
    <property type="match status" value="1"/>
</dbReference>
<dbReference type="InterPro" id="IPR036388">
    <property type="entry name" value="WH-like_DNA-bd_sf"/>
</dbReference>
<dbReference type="GO" id="GO:0006950">
    <property type="term" value="P:response to stress"/>
    <property type="evidence" value="ECO:0007669"/>
    <property type="project" value="TreeGrafter"/>
</dbReference>
<reference evidence="3" key="1">
    <citation type="submission" date="2006-01" db="EMBL/GenBank/DDBJ databases">
        <title>Genome of the cyst-dividing bacterium Ramlibacter tataouinensis.</title>
        <authorList>
            <person name="Barakat M."/>
            <person name="Ortet P."/>
            <person name="De Luca G."/>
            <person name="Jourlin-Castelli C."/>
            <person name="Ansaldi M."/>
            <person name="Py B."/>
            <person name="Fichant G."/>
            <person name="Coutinho P."/>
            <person name="Voulhoux R."/>
            <person name="Bastien O."/>
            <person name="Roy S."/>
            <person name="Marechal E."/>
            <person name="Henrissat B."/>
            <person name="Quentin Y."/>
            <person name="Noirot P."/>
            <person name="Filloux A."/>
            <person name="Mejean V."/>
            <person name="DuBow M."/>
            <person name="Barras F."/>
            <person name="Heulin T."/>
        </authorList>
    </citation>
    <scope>NUCLEOTIDE SEQUENCE [LARGE SCALE GENOMIC DNA]</scope>
    <source>
        <strain evidence="3">ATCC BAA-407 / DSM 14655 / LMG 21543 / TTB310</strain>
    </source>
</reference>